<name>A0ABX6AS20_9ACTN</name>
<dbReference type="GO" id="GO:0032259">
    <property type="term" value="P:methylation"/>
    <property type="evidence" value="ECO:0007669"/>
    <property type="project" value="UniProtKB-KW"/>
</dbReference>
<evidence type="ECO:0000313" key="3">
    <source>
        <dbReference type="EMBL" id="QEV04779.1"/>
    </source>
</evidence>
<reference evidence="3 4" key="1">
    <citation type="submission" date="2017-09" db="EMBL/GenBank/DDBJ databases">
        <authorList>
            <person name="Lee N."/>
            <person name="Cho B.-K."/>
        </authorList>
    </citation>
    <scope>NUCLEOTIDE SEQUENCE [LARGE SCALE GENOMIC DNA]</scope>
    <source>
        <strain evidence="3 4">ATCC 13879</strain>
    </source>
</reference>
<evidence type="ECO:0000259" key="2">
    <source>
        <dbReference type="Pfam" id="PF13649"/>
    </source>
</evidence>
<dbReference type="EMBL" id="CP023697">
    <property type="protein sequence ID" value="QEV04779.1"/>
    <property type="molecule type" value="Genomic_DNA"/>
</dbReference>
<dbReference type="CDD" id="cd02440">
    <property type="entry name" value="AdoMet_MTases"/>
    <property type="match status" value="1"/>
</dbReference>
<dbReference type="InterPro" id="IPR029063">
    <property type="entry name" value="SAM-dependent_MTases_sf"/>
</dbReference>
<evidence type="ECO:0000313" key="4">
    <source>
        <dbReference type="Proteomes" id="UP000326041"/>
    </source>
</evidence>
<keyword evidence="3" id="KW-0808">Transferase</keyword>
<dbReference type="InterPro" id="IPR050508">
    <property type="entry name" value="Methyltransf_Superfamily"/>
</dbReference>
<organism evidence="3 4">
    <name type="scientific">Streptomyces prasinus</name>
    <dbReference type="NCBI Taxonomy" id="67345"/>
    <lineage>
        <taxon>Bacteria</taxon>
        <taxon>Bacillati</taxon>
        <taxon>Actinomycetota</taxon>
        <taxon>Actinomycetes</taxon>
        <taxon>Kitasatosporales</taxon>
        <taxon>Streptomycetaceae</taxon>
        <taxon>Streptomyces</taxon>
    </lineage>
</organism>
<keyword evidence="4" id="KW-1185">Reference proteome</keyword>
<proteinExistence type="predicted"/>
<dbReference type="Proteomes" id="UP000326041">
    <property type="component" value="Chromosome"/>
</dbReference>
<dbReference type="SUPFAM" id="SSF53335">
    <property type="entry name" value="S-adenosyl-L-methionine-dependent methyltransferases"/>
    <property type="match status" value="1"/>
</dbReference>
<evidence type="ECO:0000256" key="1">
    <source>
        <dbReference type="SAM" id="MobiDB-lite"/>
    </source>
</evidence>
<dbReference type="Gene3D" id="3.40.50.150">
    <property type="entry name" value="Vaccinia Virus protein VP39"/>
    <property type="match status" value="1"/>
</dbReference>
<feature type="domain" description="Methyltransferase" evidence="2">
    <location>
        <begin position="100"/>
        <end position="191"/>
    </location>
</feature>
<sequence length="269" mass="29111">MNDQQSRHPPTLPCRPASPQAGPTRRGERRTVVGVRREWHDARHRYAETGCVLVDENRGSPAAAVFDALGSDYEEAFAASEAHRASLAWLLERLPPAARVLDVGSGTGRPTAATLSAAGHRVLGVDVSPVMVEIASRQVPDAEFRCGDIRDMPFEDGSFDAVCLYFALLQMSRAEQSGLLHRLVRVLRPGGLFVLATVPLDVEDFDGVFMGQSVRVTSFAAQDVVGLVRVAGLTVLSERSVLFTPARPDATPEPQLFLHCRCEATAPAD</sequence>
<feature type="region of interest" description="Disordered" evidence="1">
    <location>
        <begin position="1"/>
        <end position="30"/>
    </location>
</feature>
<dbReference type="Pfam" id="PF13649">
    <property type="entry name" value="Methyltransf_25"/>
    <property type="match status" value="1"/>
</dbReference>
<dbReference type="GO" id="GO:0008168">
    <property type="term" value="F:methyltransferase activity"/>
    <property type="evidence" value="ECO:0007669"/>
    <property type="project" value="UniProtKB-KW"/>
</dbReference>
<keyword evidence="3" id="KW-0489">Methyltransferase</keyword>
<protein>
    <submittedName>
        <fullName evidence="3">Class I SAM-dependent methyltransferase</fullName>
    </submittedName>
</protein>
<dbReference type="PANTHER" id="PTHR42912">
    <property type="entry name" value="METHYLTRANSFERASE"/>
    <property type="match status" value="1"/>
</dbReference>
<gene>
    <name evidence="3" type="ORF">CP972_02790</name>
</gene>
<dbReference type="InterPro" id="IPR041698">
    <property type="entry name" value="Methyltransf_25"/>
</dbReference>
<accession>A0ABX6AS20</accession>